<dbReference type="Proteomes" id="UP000193108">
    <property type="component" value="Unassembled WGS sequence"/>
</dbReference>
<comment type="caution">
    <text evidence="1">The sequence shown here is derived from an EMBL/GenBank/DDBJ whole genome shotgun (WGS) entry which is preliminary data.</text>
</comment>
<dbReference type="EMBL" id="LQPI01000026">
    <property type="protein sequence ID" value="ORW23859.1"/>
    <property type="molecule type" value="Genomic_DNA"/>
</dbReference>
<gene>
    <name evidence="1" type="ORF">AWC18_04015</name>
</gene>
<keyword evidence="2" id="KW-1185">Reference proteome</keyword>
<dbReference type="RefSeq" id="WP_085137741.1">
    <property type="nucleotide sequence ID" value="NZ_LQPI01000026.1"/>
</dbReference>
<name>A0A1X1ZKG8_MYCNO</name>
<dbReference type="STRING" id="1782.AWC18_04015"/>
<proteinExistence type="predicted"/>
<evidence type="ECO:0000313" key="1">
    <source>
        <dbReference type="EMBL" id="ORW23859.1"/>
    </source>
</evidence>
<dbReference type="AlphaFoldDB" id="A0A1X1ZKG8"/>
<reference evidence="1 2" key="1">
    <citation type="submission" date="2016-01" db="EMBL/GenBank/DDBJ databases">
        <title>The new phylogeny of the genus Mycobacterium.</title>
        <authorList>
            <person name="Tarcisio F."/>
            <person name="Conor M."/>
            <person name="Antonella G."/>
            <person name="Elisabetta G."/>
            <person name="Giulia F.S."/>
            <person name="Sara T."/>
            <person name="Anna F."/>
            <person name="Clotilde B."/>
            <person name="Roberto B."/>
            <person name="Veronica D.S."/>
            <person name="Fabio R."/>
            <person name="Monica P."/>
            <person name="Olivier J."/>
            <person name="Enrico T."/>
            <person name="Nicola S."/>
        </authorList>
    </citation>
    <scope>NUCLEOTIDE SEQUENCE [LARGE SCALE GENOMIC DNA]</scope>
    <source>
        <strain evidence="1 2">DSM 44164</strain>
    </source>
</reference>
<evidence type="ECO:0000313" key="2">
    <source>
        <dbReference type="Proteomes" id="UP000193108"/>
    </source>
</evidence>
<accession>A0A1X1ZKG8</accession>
<sequence length="162" mass="17528">MKMLALQGVLLMAAADLVVVISRQHQLLLVATGLAVALPVFGIRRLLTTAGAEPPGDPPATDEPGEALRQWRSGTEARIRWSESTRADWDRRWRPILARRFEVSTGQGRAKDPAAFAATGALLFGDELWPWVDPGNVAPTGDAGAGPGRAVLEEILCRLEQR</sequence>
<protein>
    <submittedName>
        <fullName evidence="1">Uncharacterized protein</fullName>
    </submittedName>
</protein>
<organism evidence="1 2">
    <name type="scientific">Mycolicibacter nonchromogenicus</name>
    <name type="common">Mycobacterium nonchromogenicum</name>
    <dbReference type="NCBI Taxonomy" id="1782"/>
    <lineage>
        <taxon>Bacteria</taxon>
        <taxon>Bacillati</taxon>
        <taxon>Actinomycetota</taxon>
        <taxon>Actinomycetes</taxon>
        <taxon>Mycobacteriales</taxon>
        <taxon>Mycobacteriaceae</taxon>
        <taxon>Mycolicibacter</taxon>
    </lineage>
</organism>